<dbReference type="FunFam" id="3.90.70.10:FF:000006">
    <property type="entry name" value="Cathepsin S"/>
    <property type="match status" value="1"/>
</dbReference>
<dbReference type="InterPro" id="IPR000169">
    <property type="entry name" value="Pept_cys_AS"/>
</dbReference>
<dbReference type="GO" id="GO:0006508">
    <property type="term" value="P:proteolysis"/>
    <property type="evidence" value="ECO:0007669"/>
    <property type="project" value="UniProtKB-KW"/>
</dbReference>
<dbReference type="Pfam" id="PF08246">
    <property type="entry name" value="Inhibitor_I29"/>
    <property type="match status" value="1"/>
</dbReference>
<gene>
    <name evidence="10" type="primary">Ctsv_0</name>
    <name evidence="10" type="ORF">GTO96_0017905</name>
</gene>
<keyword evidence="5" id="KW-0865">Zymogen</keyword>
<organism evidence="10 11">
    <name type="scientific">Polypterus senegalus</name>
    <name type="common">Senegal bichir</name>
    <dbReference type="NCBI Taxonomy" id="55291"/>
    <lineage>
        <taxon>Eukaryota</taxon>
        <taxon>Metazoa</taxon>
        <taxon>Chordata</taxon>
        <taxon>Craniata</taxon>
        <taxon>Vertebrata</taxon>
        <taxon>Euteleostomi</taxon>
        <taxon>Actinopterygii</taxon>
        <taxon>Polypteriformes</taxon>
        <taxon>Polypteridae</taxon>
        <taxon>Polypterus</taxon>
    </lineage>
</organism>
<reference evidence="10 11" key="1">
    <citation type="journal article" date="2021" name="Cell">
        <title>Tracing the genetic footprints of vertebrate landing in non-teleost ray-finned fishes.</title>
        <authorList>
            <person name="Bi X."/>
            <person name="Wang K."/>
            <person name="Yang L."/>
            <person name="Pan H."/>
            <person name="Jiang H."/>
            <person name="Wei Q."/>
            <person name="Fang M."/>
            <person name="Yu H."/>
            <person name="Zhu C."/>
            <person name="Cai Y."/>
            <person name="He Y."/>
            <person name="Gan X."/>
            <person name="Zeng H."/>
            <person name="Yu D."/>
            <person name="Zhu Y."/>
            <person name="Jiang H."/>
            <person name="Qiu Q."/>
            <person name="Yang H."/>
            <person name="Zhang Y.E."/>
            <person name="Wang W."/>
            <person name="Zhu M."/>
            <person name="He S."/>
            <person name="Zhang G."/>
        </authorList>
    </citation>
    <scope>NUCLEOTIDE SEQUENCE [LARGE SCALE GENOMIC DNA]</scope>
    <source>
        <strain evidence="10">Bchr_013</strain>
    </source>
</reference>
<feature type="region of interest" description="Disordered" evidence="7">
    <location>
        <begin position="125"/>
        <end position="221"/>
    </location>
</feature>
<feature type="compositionally biased region" description="Polar residues" evidence="7">
    <location>
        <begin position="181"/>
        <end position="190"/>
    </location>
</feature>
<keyword evidence="4" id="KW-0788">Thiol protease</keyword>
<dbReference type="InterPro" id="IPR013128">
    <property type="entry name" value="Peptidase_C1A"/>
</dbReference>
<dbReference type="SMART" id="SM00848">
    <property type="entry name" value="Inhibitor_I29"/>
    <property type="match status" value="1"/>
</dbReference>
<dbReference type="PROSITE" id="PS00640">
    <property type="entry name" value="THIOL_PROTEASE_ASN"/>
    <property type="match status" value="1"/>
</dbReference>
<feature type="compositionally biased region" description="Basic and acidic residues" evidence="7">
    <location>
        <begin position="130"/>
        <end position="142"/>
    </location>
</feature>
<dbReference type="InterPro" id="IPR013201">
    <property type="entry name" value="Prot_inhib_I29"/>
</dbReference>
<feature type="non-terminal residue" evidence="10">
    <location>
        <position position="1"/>
    </location>
</feature>
<sequence length="610" mass="67486">MGKRKGKQSTNASRSDLCAMADAREELRSCLSSPEKPPGFNECSEVRAGNVMGNPFIITHFVPCMYLGEDHLEAPWGKEDCPGDDGALQLEPEHRGDDFRMTAADEGHGSKPGVFWEGGGPHPAVCAFEPEGRDSDIPKGKGEASGALLTNQKGKEGREMAVRDVVKENKTDHSPLKKATRSSTEALENSKSQKRPRDPSENVPEAGELIGSRPAGKTDEEVSLPVEINNIDLWELERLIEPVASFLQVLTKIEKIIGELGAAAREPLEKVYIMNIFANLAPVLVCLQLVKCSDERLDSEWQAWKSTFRMNYNPVSENMKREVWETNYKIIQEHNLENPGGSFTMSMNKFGDLTNEEYRQLQGAFVSKKQRTSAKTVSASELKRKASRLNVSNSPSIDYRTRGFVTRVKDQGQCGSCWAFSTTGAIEGQIFKKTGNLVSLSEQNLVDCSKPYGTYGCQGAWMSHAYDYVLKNGGIESENTYPYTARDDQPCLYNSRRSVARITGYKFLPEGDEQALANAVATVGPITVTLDASNPSFQFYSSGIYNDPNCDEEQLNHAVLLVGYGTEGNQDYWIIKNSWGSSWGENGYMKLARNKDNACGIASYALYPEV</sequence>
<comment type="similarity">
    <text evidence="1">Belongs to the peptidase C1 family.</text>
</comment>
<comment type="caution">
    <text evidence="10">The sequence shown here is derived from an EMBL/GenBank/DDBJ whole genome shotgun (WGS) entry which is preliminary data.</text>
</comment>
<feature type="non-terminal residue" evidence="10">
    <location>
        <position position="610"/>
    </location>
</feature>
<evidence type="ECO:0000256" key="4">
    <source>
        <dbReference type="ARBA" id="ARBA00022807"/>
    </source>
</evidence>
<evidence type="ECO:0000259" key="9">
    <source>
        <dbReference type="SMART" id="SM00848"/>
    </source>
</evidence>
<evidence type="ECO:0000313" key="10">
    <source>
        <dbReference type="EMBL" id="KAG2458281.1"/>
    </source>
</evidence>
<feature type="compositionally biased region" description="Basic and acidic residues" evidence="7">
    <location>
        <begin position="153"/>
        <end position="175"/>
    </location>
</feature>
<evidence type="ECO:0000256" key="3">
    <source>
        <dbReference type="ARBA" id="ARBA00022801"/>
    </source>
</evidence>
<keyword evidence="6" id="KW-1015">Disulfide bond</keyword>
<dbReference type="InterPro" id="IPR000668">
    <property type="entry name" value="Peptidase_C1A_C"/>
</dbReference>
<protein>
    <submittedName>
        <fullName evidence="10">CATL2 protein</fullName>
    </submittedName>
</protein>
<dbReference type="GO" id="GO:0008234">
    <property type="term" value="F:cysteine-type peptidase activity"/>
    <property type="evidence" value="ECO:0007669"/>
    <property type="project" value="UniProtKB-KW"/>
</dbReference>
<dbReference type="SUPFAM" id="SSF54001">
    <property type="entry name" value="Cysteine proteinases"/>
    <property type="match status" value="1"/>
</dbReference>
<dbReference type="PRINTS" id="PR00705">
    <property type="entry name" value="PAPAIN"/>
</dbReference>
<proteinExistence type="inferred from homology"/>
<feature type="domain" description="Cathepsin propeptide inhibitor" evidence="9">
    <location>
        <begin position="301"/>
        <end position="358"/>
    </location>
</feature>
<dbReference type="PROSITE" id="PS00639">
    <property type="entry name" value="THIOL_PROTEASE_HIS"/>
    <property type="match status" value="1"/>
</dbReference>
<dbReference type="Gene3D" id="3.90.70.10">
    <property type="entry name" value="Cysteine proteinases"/>
    <property type="match status" value="1"/>
</dbReference>
<evidence type="ECO:0000256" key="5">
    <source>
        <dbReference type="ARBA" id="ARBA00023145"/>
    </source>
</evidence>
<feature type="domain" description="Peptidase C1A papain C-terminal" evidence="8">
    <location>
        <begin position="393"/>
        <end position="609"/>
    </location>
</feature>
<dbReference type="Pfam" id="PF00112">
    <property type="entry name" value="Peptidase_C1"/>
    <property type="match status" value="1"/>
</dbReference>
<name>A0A8X8BL88_POLSE</name>
<dbReference type="SMART" id="SM00645">
    <property type="entry name" value="Pept_C1"/>
    <property type="match status" value="1"/>
</dbReference>
<evidence type="ECO:0000256" key="1">
    <source>
        <dbReference type="ARBA" id="ARBA00008455"/>
    </source>
</evidence>
<dbReference type="InterPro" id="IPR038765">
    <property type="entry name" value="Papain-like_cys_pep_sf"/>
</dbReference>
<evidence type="ECO:0000256" key="2">
    <source>
        <dbReference type="ARBA" id="ARBA00022670"/>
    </source>
</evidence>
<dbReference type="Proteomes" id="UP000886611">
    <property type="component" value="Unassembled WGS sequence"/>
</dbReference>
<keyword evidence="3" id="KW-0378">Hydrolase</keyword>
<dbReference type="PANTHER" id="PTHR12411">
    <property type="entry name" value="CYSTEINE PROTEASE FAMILY C1-RELATED"/>
    <property type="match status" value="1"/>
</dbReference>
<evidence type="ECO:0000256" key="7">
    <source>
        <dbReference type="SAM" id="MobiDB-lite"/>
    </source>
</evidence>
<evidence type="ECO:0000256" key="6">
    <source>
        <dbReference type="ARBA" id="ARBA00023157"/>
    </source>
</evidence>
<dbReference type="AlphaFoldDB" id="A0A8X8BL88"/>
<dbReference type="EMBL" id="JAATIS010007298">
    <property type="protein sequence ID" value="KAG2458281.1"/>
    <property type="molecule type" value="Genomic_DNA"/>
</dbReference>
<accession>A0A8X8BL88</accession>
<dbReference type="InterPro" id="IPR025660">
    <property type="entry name" value="Pept_his_AS"/>
</dbReference>
<dbReference type="InterPro" id="IPR025661">
    <property type="entry name" value="Pept_asp_AS"/>
</dbReference>
<dbReference type="CDD" id="cd02248">
    <property type="entry name" value="Peptidase_C1A"/>
    <property type="match status" value="1"/>
</dbReference>
<evidence type="ECO:0000313" key="11">
    <source>
        <dbReference type="Proteomes" id="UP000886611"/>
    </source>
</evidence>
<dbReference type="InterPro" id="IPR039417">
    <property type="entry name" value="Peptidase_C1A_papain-like"/>
</dbReference>
<keyword evidence="11" id="KW-1185">Reference proteome</keyword>
<evidence type="ECO:0000259" key="8">
    <source>
        <dbReference type="SMART" id="SM00645"/>
    </source>
</evidence>
<keyword evidence="2" id="KW-0645">Protease</keyword>
<dbReference type="PROSITE" id="PS00139">
    <property type="entry name" value="THIOL_PROTEASE_CYS"/>
    <property type="match status" value="1"/>
</dbReference>